<dbReference type="NCBIfam" id="TIGR03696">
    <property type="entry name" value="Rhs_assc_core"/>
    <property type="match status" value="1"/>
</dbReference>
<dbReference type="PANTHER" id="PTHR32305:SF15">
    <property type="entry name" value="PROTEIN RHSA-RELATED"/>
    <property type="match status" value="1"/>
</dbReference>
<dbReference type="Pfam" id="PF24517">
    <property type="entry name" value="CBM96"/>
    <property type="match status" value="1"/>
</dbReference>
<dbReference type="InterPro" id="IPR013783">
    <property type="entry name" value="Ig-like_fold"/>
</dbReference>
<feature type="domain" description="LamG-like jellyroll fold" evidence="6">
    <location>
        <begin position="1329"/>
        <end position="1468"/>
    </location>
</feature>
<evidence type="ECO:0000313" key="7">
    <source>
        <dbReference type="EMBL" id="MFC6083600.1"/>
    </source>
</evidence>
<evidence type="ECO:0000256" key="2">
    <source>
        <dbReference type="ARBA" id="ARBA00022525"/>
    </source>
</evidence>
<dbReference type="InterPro" id="IPR050708">
    <property type="entry name" value="T6SS_VgrG/RHS"/>
</dbReference>
<dbReference type="InterPro" id="IPR013320">
    <property type="entry name" value="ConA-like_dom_sf"/>
</dbReference>
<comment type="caution">
    <text evidence="7">The sequence shown here is derived from an EMBL/GenBank/DDBJ whole genome shotgun (WGS) entry which is preliminary data.</text>
</comment>
<gene>
    <name evidence="7" type="ORF">ACFP1K_20695</name>
</gene>
<dbReference type="SMART" id="SM00560">
    <property type="entry name" value="LamGL"/>
    <property type="match status" value="1"/>
</dbReference>
<dbReference type="InterPro" id="IPR031325">
    <property type="entry name" value="RHS_repeat"/>
</dbReference>
<keyword evidence="8" id="KW-1185">Reference proteome</keyword>
<evidence type="ECO:0000256" key="3">
    <source>
        <dbReference type="ARBA" id="ARBA00022729"/>
    </source>
</evidence>
<dbReference type="Pfam" id="PF13385">
    <property type="entry name" value="Laminin_G_3"/>
    <property type="match status" value="1"/>
</dbReference>
<dbReference type="Gene3D" id="2.180.10.10">
    <property type="entry name" value="RHS repeat-associated core"/>
    <property type="match status" value="1"/>
</dbReference>
<dbReference type="EMBL" id="JBHSRF010000030">
    <property type="protein sequence ID" value="MFC6083600.1"/>
    <property type="molecule type" value="Genomic_DNA"/>
</dbReference>
<evidence type="ECO:0000256" key="4">
    <source>
        <dbReference type="ARBA" id="ARBA00023157"/>
    </source>
</evidence>
<evidence type="ECO:0000313" key="8">
    <source>
        <dbReference type="Proteomes" id="UP001596137"/>
    </source>
</evidence>
<evidence type="ECO:0000256" key="1">
    <source>
        <dbReference type="ARBA" id="ARBA00004613"/>
    </source>
</evidence>
<dbReference type="Proteomes" id="UP001596137">
    <property type="component" value="Unassembled WGS sequence"/>
</dbReference>
<keyword evidence="2" id="KW-0964">Secreted</keyword>
<dbReference type="RefSeq" id="WP_380755741.1">
    <property type="nucleotide sequence ID" value="NZ_JBHSRF010000030.1"/>
</dbReference>
<evidence type="ECO:0000256" key="5">
    <source>
        <dbReference type="SAM" id="MobiDB-lite"/>
    </source>
</evidence>
<feature type="region of interest" description="Disordered" evidence="5">
    <location>
        <begin position="11"/>
        <end position="42"/>
    </location>
</feature>
<accession>A0ABW1NL07</accession>
<name>A0ABW1NL07_9ACTN</name>
<evidence type="ECO:0000259" key="6">
    <source>
        <dbReference type="SMART" id="SM00560"/>
    </source>
</evidence>
<reference evidence="8" key="1">
    <citation type="journal article" date="2019" name="Int. J. Syst. Evol. Microbiol.">
        <title>The Global Catalogue of Microorganisms (GCM) 10K type strain sequencing project: providing services to taxonomists for standard genome sequencing and annotation.</title>
        <authorList>
            <consortium name="The Broad Institute Genomics Platform"/>
            <consortium name="The Broad Institute Genome Sequencing Center for Infectious Disease"/>
            <person name="Wu L."/>
            <person name="Ma J."/>
        </authorList>
    </citation>
    <scope>NUCLEOTIDE SEQUENCE [LARGE SCALE GENOMIC DNA]</scope>
    <source>
        <strain evidence="8">JCM 30346</strain>
    </source>
</reference>
<dbReference type="InterPro" id="IPR006558">
    <property type="entry name" value="LamG-like"/>
</dbReference>
<comment type="subcellular location">
    <subcellularLocation>
        <location evidence="1">Secreted</location>
    </subcellularLocation>
</comment>
<dbReference type="SUPFAM" id="SSF49899">
    <property type="entry name" value="Concanavalin A-like lectins/glucanases"/>
    <property type="match status" value="1"/>
</dbReference>
<keyword evidence="3" id="KW-0732">Signal</keyword>
<protein>
    <submittedName>
        <fullName evidence="7">LamG-like jellyroll fold domain-containing protein</fullName>
    </submittedName>
</protein>
<sequence length="2447" mass="257808">MALTLAAVPWPPAQAAAAASPRAAQGRDAQGQAARKPGECPSERADAVSAAVAARLCGGRVEIADRRTETTQVFANPDGTVTQEQSLAPVRVKRGDAWVPVDLTLQRQADGTVAPKAHPRGLRLSGGTIGPGEHEVVWLGEGDTRTSVSWTGPLPDPVLSGRVATYPDVMPGVDLVLEAHATGYQQYFVAKDRAALSRVRELSLPIRTGRLTAAPDGMGGMVFKDKSGETVSRAQTPAMWDAEVSPQTLEHRNRGQVGLTTVPRGAGRATMTLTPDAAFLDRADLRYPVTIDPPSSVPVAFDTFVQTGYTSDQSGTGDLKLGYSDDGGTFVARSYLRFDTTGVWNTQIIGAQLRLWNYHSWSCVATSWEAWRTDRVDASVRIGSQPVAREKIGTSTQTKGYSSTCNDGWVLIDVGKALQSAASSRWNDVSVMLRGTSETNHLSWKRFHSAEGANPPSVSITYNAAPAAPSAISVAPCYAACEADALTSATRPTLSAKLIDGNAGQALQAEFEVRDKATGTAVAASGLRSGSPAWSNGATASWQLTTDLSNAATYQWRVRAKDPHSYGPWTGWADLTVDTGQPGVPFVSAPIYKDDGQPHGGAGQADTFTFTAASGTTDLAGFIYKLDTDSDTTTVAATGTAAVTLRPRDGQRTLTVQAKDRAGNLSEPNLYIFSAGNAALAQPLPGANVVKRAKLQITTPVTGYTRAYFEYRRGPGAPARPVPSANLTSAGGAPITATAASPVPFTTLGGHAVWNAADTLGQVGGVVEVRARIYTASSATPVYDTPWVRITVDTGGDRGADEEIGPGMVNLLTGDHGLSATDVDEMGLSVTRTASSRGTSAGYLPMPERLTANQQQVSTDLTGFTVASSSSAARSTAYGQGEETPVDSLEITPVTTTSNDTYVAVGGDSGALRLGMQAGRTYRMTGWIYVPAGTGLAPAYAARGLRVVGFYRVGGTYHEVASPMAGFTEGWQELSADMTVPAGATEAFFRLYNGAQGGSGKKVYWDNLSFTEMVAPFGPVWSTGIAGGPASATYTTLTFPEPSVAQVNTIDGGWITFSRNADGSTFTPEPGVEELTLTRTGTGTYRLTDTDGTVSEFTQQGGVWAVASTWAATGDSTTRYAYDTSGGRMLLKRVVNPAQPGVDDAGRCSGTTLPRGCQVLEYVYAPSTAPGLSDTTFGDYADRVVAVKLWTWDPAASATTAVEVARYAYDHLGRLREVWDPRVSPVLKTGYEYDAAGRVGKLTPAGELPWMFDHGNPDVDSAALRWDLDAGSGTSAADSSGGGRAGTIASGVGWGQGNDPDRADDRALTFGAASGAEVRVAGTPLSNTAAYTVSAWARLTDKSVNRTIVSKDGSSTSGFFLNYVAATDRWSFSRVTADSESSTAVRATSNVAPTLGQWTHIAGVHDPATGKMTLYVNGVAQSTTAATGGWNASGNYVIGRAKWAGAAANLWHGGIDDVRIYGRALTADQIADLAGDEHPGKLLRIRRAALQPGSKTVTSGEVATNLVYNTPLTRAAGGPYDLNATAAAAWGQSDVPTEAVAVFGPEDTPGRNSATGSVPGTAGYRYATVYYLNPHGQAVNVASPGGYIDTQEYDRFGNVVRTLEATDRSLALGLLPSASTYLAELGLLDSDTASRAYALSTANTYSSDGVDLLEAVGPTVTMVMERAVPDPDGAGRLIGVAAGSTVIGRPSMAMTYDEDKPDGARYHLVTKQTQGARIDGYPAVDLRVVATGYAAEHGGVSGWVLRRPTKTVNDAGGENHTSYRVYDDAGRVVRTLGIGADGADARTLVVAYYTAGSNSADTACGNRPEWAGQVCSTRAAGEVTGHDPARMTDDLPVRRVTAYNRYLDEAEVTETAAGKTRTTTTTYDAAARVTGRAVTSDLGTAVPATTATYDAANGRVARSAADGAAVIREYDSLGRLVSYTDADGAATVTEFDRFGKKIKVTDPTGSGTFAYDRAAEPRGMVTGYTDSVAGTFTAAYSPDGQLVKLTYPGGLTRTDQLDANLQPVSRTYTRDSDGAVVFAESVVKNSAGQWISHEYTGGSKRYSYDRVGRLTAVAADSAITAGCVTRTYAYDARSNRTARSLFQPAADGSCDTEDADASETYAYDSADRLTRDGYVYNAFGRTTQTPDGQSNGYFANDLVQSQESGDARQTWTLDPLHRLRSSQVRTQVDGAWTDSSVKVNHYGDDTDAPNWISEDGSGARTRIVTGPDDDLVAVASADGGVRLQLTNLHGDVAATIDGGLSEPELYDYEEFGEPAGGQSGQRYGWLGGKQRSGEAMGGHILMGVRLYSPDLGRFLQSDPMVDGSCNAYEYTCADPVNKIDLDGRAIPAIILAIVAAARLAWTACRVSKKWCLRALKWVGQKVVKYIGRAIAWIIGVVSRLARYSRIKNGLNCGEAFGTMFSNALGQWSSAKGYPGGARILGWIGGFIYGYARNVRCSAKTKYS</sequence>
<feature type="compositionally biased region" description="Low complexity" evidence="5">
    <location>
        <begin position="13"/>
        <end position="35"/>
    </location>
</feature>
<dbReference type="InterPro" id="IPR055372">
    <property type="entry name" value="CBM96"/>
</dbReference>
<organism evidence="7 8">
    <name type="scientific">Sphaerisporangium aureirubrum</name>
    <dbReference type="NCBI Taxonomy" id="1544736"/>
    <lineage>
        <taxon>Bacteria</taxon>
        <taxon>Bacillati</taxon>
        <taxon>Actinomycetota</taxon>
        <taxon>Actinomycetes</taxon>
        <taxon>Streptosporangiales</taxon>
        <taxon>Streptosporangiaceae</taxon>
        <taxon>Sphaerisporangium</taxon>
    </lineage>
</organism>
<keyword evidence="4" id="KW-1015">Disulfide bond</keyword>
<dbReference type="Gene3D" id="2.60.40.10">
    <property type="entry name" value="Immunoglobulins"/>
    <property type="match status" value="1"/>
</dbReference>
<dbReference type="Gene3D" id="2.60.120.200">
    <property type="match status" value="1"/>
</dbReference>
<dbReference type="Gene3D" id="2.60.120.260">
    <property type="entry name" value="Galactose-binding domain-like"/>
    <property type="match status" value="1"/>
</dbReference>
<dbReference type="PANTHER" id="PTHR32305">
    <property type="match status" value="1"/>
</dbReference>
<dbReference type="Pfam" id="PF05593">
    <property type="entry name" value="RHS_repeat"/>
    <property type="match status" value="1"/>
</dbReference>
<dbReference type="NCBIfam" id="TIGR01643">
    <property type="entry name" value="YD_repeat_2x"/>
    <property type="match status" value="1"/>
</dbReference>
<dbReference type="InterPro" id="IPR022385">
    <property type="entry name" value="Rhs_assc_core"/>
</dbReference>
<proteinExistence type="predicted"/>
<dbReference type="NCBIfam" id="NF033679">
    <property type="entry name" value="DNRLRE_dom"/>
    <property type="match status" value="1"/>
</dbReference>
<dbReference type="InterPro" id="IPR006530">
    <property type="entry name" value="YD"/>
</dbReference>